<keyword evidence="1" id="KW-1133">Transmembrane helix</keyword>
<dbReference type="GO" id="GO:0005548">
    <property type="term" value="F:phospholipid transporter activity"/>
    <property type="evidence" value="ECO:0007669"/>
    <property type="project" value="TreeGrafter"/>
</dbReference>
<dbReference type="EMBL" id="AP023343">
    <property type="protein sequence ID" value="BCI85185.1"/>
    <property type="molecule type" value="Genomic_DNA"/>
</dbReference>
<gene>
    <name evidence="2" type="ORF">NIIDMKKI_03910</name>
</gene>
<name>A0A7G1I5M9_MYCKA</name>
<keyword evidence="3" id="KW-1185">Reference proteome</keyword>
<dbReference type="Pfam" id="PF02405">
    <property type="entry name" value="MlaE"/>
    <property type="match status" value="1"/>
</dbReference>
<dbReference type="InterPro" id="IPR030802">
    <property type="entry name" value="Permease_MalE"/>
</dbReference>
<dbReference type="Proteomes" id="UP000516380">
    <property type="component" value="Chromosome"/>
</dbReference>
<sequence>MLTGLRELILAEVKALLFGVMAGLVGCYRGLTVKGGPKGVGNAVNETVVYAFICLFVINVVMTAIGVRISAK</sequence>
<keyword evidence="1" id="KW-0472">Membrane</keyword>
<dbReference type="GO" id="GO:0043190">
    <property type="term" value="C:ATP-binding cassette (ABC) transporter complex"/>
    <property type="evidence" value="ECO:0007669"/>
    <property type="project" value="InterPro"/>
</dbReference>
<evidence type="ECO:0000256" key="1">
    <source>
        <dbReference type="SAM" id="Phobius"/>
    </source>
</evidence>
<evidence type="ECO:0008006" key="4">
    <source>
        <dbReference type="Google" id="ProtNLM"/>
    </source>
</evidence>
<dbReference type="AlphaFoldDB" id="A0A7G1I5M9"/>
<dbReference type="PROSITE" id="PS51257">
    <property type="entry name" value="PROKAR_LIPOPROTEIN"/>
    <property type="match status" value="1"/>
</dbReference>
<proteinExistence type="predicted"/>
<accession>A0A7G1I5M9</accession>
<evidence type="ECO:0000313" key="2">
    <source>
        <dbReference type="EMBL" id="BCI85185.1"/>
    </source>
</evidence>
<reference evidence="2 3" key="1">
    <citation type="submission" date="2020-07" db="EMBL/GenBank/DDBJ databases">
        <title>Mycobacterium kansasii (former subtype) with zoonotic potential isolated from diseased indoor pet cat, Japan.</title>
        <authorList>
            <person name="Fukano H."/>
            <person name="Terazono T."/>
            <person name="Hoshino Y."/>
        </authorList>
    </citation>
    <scope>NUCLEOTIDE SEQUENCE [LARGE SCALE GENOMIC DNA]</scope>
    <source>
        <strain evidence="2 3">Kuro-I</strain>
    </source>
</reference>
<feature type="transmembrane region" description="Helical" evidence="1">
    <location>
        <begin position="47"/>
        <end position="67"/>
    </location>
</feature>
<keyword evidence="1" id="KW-0812">Transmembrane</keyword>
<feature type="transmembrane region" description="Helical" evidence="1">
    <location>
        <begin position="12"/>
        <end position="31"/>
    </location>
</feature>
<organism evidence="2 3">
    <name type="scientific">Mycobacterium kansasii</name>
    <dbReference type="NCBI Taxonomy" id="1768"/>
    <lineage>
        <taxon>Bacteria</taxon>
        <taxon>Bacillati</taxon>
        <taxon>Actinomycetota</taxon>
        <taxon>Actinomycetes</taxon>
        <taxon>Mycobacteriales</taxon>
        <taxon>Mycobacteriaceae</taxon>
        <taxon>Mycobacterium</taxon>
    </lineage>
</organism>
<protein>
    <recommendedName>
        <fullName evidence="4">Permease family protein</fullName>
    </recommendedName>
</protein>
<evidence type="ECO:0000313" key="3">
    <source>
        <dbReference type="Proteomes" id="UP000516380"/>
    </source>
</evidence>
<dbReference type="PANTHER" id="PTHR30188">
    <property type="entry name" value="ABC TRANSPORTER PERMEASE PROTEIN-RELATED"/>
    <property type="match status" value="1"/>
</dbReference>
<dbReference type="PANTHER" id="PTHR30188:SF4">
    <property type="entry name" value="PROTEIN TRIGALACTOSYLDIACYLGLYCEROL 1, CHLOROPLASTIC"/>
    <property type="match status" value="1"/>
</dbReference>